<comment type="caution">
    <text evidence="2">The sequence shown here is derived from an EMBL/GenBank/DDBJ whole genome shotgun (WGS) entry which is preliminary data.</text>
</comment>
<keyword evidence="3" id="KW-1185">Reference proteome</keyword>
<sequence length="379" mass="39083">MALTLAHLPACGEATATASAEMALSEELGAAALVEEHDEGNVAWRIDGDGQVKAAITASSGVRIKEDVGGTLVWKLPSGEARTIPLAIDARTGLLVAAGPRLEADLTEISYTLTVSGKAWSGVLHVPAGGTAELVASARVSVESKVSEVTVGPHGGSVQVVGDDRLEMVANEATGEVRVYVLDAHLKPVAIEGRTLKLGLVAERPEVLVLAPASAGFYFVGKLAAVVNPFRLTVALGFRGTTRVALWGYRPGVRVIATAARAPRVNILVKSFTDGPDVDVHVGARADVHVKVHDHDRGGDKVKVMIHDKDHGGGDKVKVMIHDKDHGGGGTKVMIHDKDHGGGGTKVMIHDKDHGGSGKANAHGSGGGAAKAGGAKGKR</sequence>
<accession>A0ABT5C358</accession>
<proteinExistence type="predicted"/>
<evidence type="ECO:0000313" key="3">
    <source>
        <dbReference type="Proteomes" id="UP001217485"/>
    </source>
</evidence>
<dbReference type="RefSeq" id="WP_272097864.1">
    <property type="nucleotide sequence ID" value="NZ_JAQNDK010000002.1"/>
</dbReference>
<gene>
    <name evidence="2" type="ORF">POL72_24075</name>
</gene>
<organism evidence="2 3">
    <name type="scientific">Sorangium atrum</name>
    <dbReference type="NCBI Taxonomy" id="2995308"/>
    <lineage>
        <taxon>Bacteria</taxon>
        <taxon>Pseudomonadati</taxon>
        <taxon>Myxococcota</taxon>
        <taxon>Polyangia</taxon>
        <taxon>Polyangiales</taxon>
        <taxon>Polyangiaceae</taxon>
        <taxon>Sorangium</taxon>
    </lineage>
</organism>
<name>A0ABT5C358_9BACT</name>
<dbReference type="Proteomes" id="UP001217485">
    <property type="component" value="Unassembled WGS sequence"/>
</dbReference>
<dbReference type="EMBL" id="JAQNDK010000002">
    <property type="protein sequence ID" value="MDC0680839.1"/>
    <property type="molecule type" value="Genomic_DNA"/>
</dbReference>
<feature type="compositionally biased region" description="Gly residues" evidence="1">
    <location>
        <begin position="364"/>
        <end position="379"/>
    </location>
</feature>
<protein>
    <submittedName>
        <fullName evidence="2">Uncharacterized protein</fullName>
    </submittedName>
</protein>
<evidence type="ECO:0000256" key="1">
    <source>
        <dbReference type="SAM" id="MobiDB-lite"/>
    </source>
</evidence>
<evidence type="ECO:0000313" key="2">
    <source>
        <dbReference type="EMBL" id="MDC0680839.1"/>
    </source>
</evidence>
<feature type="region of interest" description="Disordered" evidence="1">
    <location>
        <begin position="353"/>
        <end position="379"/>
    </location>
</feature>
<reference evidence="2 3" key="1">
    <citation type="submission" date="2023-01" db="EMBL/GenBank/DDBJ databases">
        <title>Minimal conservation of predation-associated metabolite biosynthetic gene clusters underscores biosynthetic potential of Myxococcota including descriptions for ten novel species: Archangium lansinium sp. nov., Myxococcus landrumus sp. nov., Nannocystis bai.</title>
        <authorList>
            <person name="Ahearne A."/>
            <person name="Stevens C."/>
            <person name="Dowd S."/>
        </authorList>
    </citation>
    <scope>NUCLEOTIDE SEQUENCE [LARGE SCALE GENOMIC DNA]</scope>
    <source>
        <strain evidence="2 3">WIWO2</strain>
    </source>
</reference>